<keyword evidence="3" id="KW-0378">Hydrolase</keyword>
<dbReference type="EMBL" id="VSSQ01000038">
    <property type="protein sequence ID" value="MPL67677.1"/>
    <property type="molecule type" value="Genomic_DNA"/>
</dbReference>
<proteinExistence type="predicted"/>
<dbReference type="SUPFAM" id="SSF109604">
    <property type="entry name" value="HD-domain/PDEase-like"/>
    <property type="match status" value="1"/>
</dbReference>
<dbReference type="SMART" id="SM00471">
    <property type="entry name" value="HDc"/>
    <property type="match status" value="1"/>
</dbReference>
<dbReference type="CDD" id="cd19920">
    <property type="entry name" value="REC_PA4781-like"/>
    <property type="match status" value="1"/>
</dbReference>
<dbReference type="Pfam" id="PF13487">
    <property type="entry name" value="HD_5"/>
    <property type="match status" value="1"/>
</dbReference>
<dbReference type="InterPro" id="IPR003607">
    <property type="entry name" value="HD/PDEase_dom"/>
</dbReference>
<dbReference type="InterPro" id="IPR011006">
    <property type="entry name" value="CheY-like_superfamily"/>
</dbReference>
<dbReference type="EC" id="3.1.4.-" evidence="3"/>
<dbReference type="PANTHER" id="PTHR45228:SF5">
    <property type="entry name" value="CYCLIC DI-GMP PHOSPHODIESTERASE VC_1348-RELATED"/>
    <property type="match status" value="1"/>
</dbReference>
<dbReference type="SMART" id="SM00448">
    <property type="entry name" value="REC"/>
    <property type="match status" value="1"/>
</dbReference>
<feature type="domain" description="Response regulatory" evidence="1">
    <location>
        <begin position="10"/>
        <end position="126"/>
    </location>
</feature>
<name>A0A644TMQ7_9ZZZZ</name>
<dbReference type="AlphaFoldDB" id="A0A644TMQ7"/>
<comment type="caution">
    <text evidence="3">The sequence shown here is derived from an EMBL/GenBank/DDBJ whole genome shotgun (WGS) entry which is preliminary data.</text>
</comment>
<dbReference type="Gene3D" id="3.40.50.2300">
    <property type="match status" value="1"/>
</dbReference>
<dbReference type="InterPro" id="IPR052020">
    <property type="entry name" value="Cyclic_di-GMP/3'3'-cGAMP_PDE"/>
</dbReference>
<accession>A0A644TMQ7</accession>
<organism evidence="3">
    <name type="scientific">bioreactor metagenome</name>
    <dbReference type="NCBI Taxonomy" id="1076179"/>
    <lineage>
        <taxon>unclassified sequences</taxon>
        <taxon>metagenomes</taxon>
        <taxon>ecological metagenomes</taxon>
    </lineage>
</organism>
<dbReference type="InterPro" id="IPR037522">
    <property type="entry name" value="HD_GYP_dom"/>
</dbReference>
<evidence type="ECO:0000259" key="2">
    <source>
        <dbReference type="PROSITE" id="PS51832"/>
    </source>
</evidence>
<dbReference type="GO" id="GO:0016787">
    <property type="term" value="F:hydrolase activity"/>
    <property type="evidence" value="ECO:0007669"/>
    <property type="project" value="UniProtKB-KW"/>
</dbReference>
<dbReference type="Pfam" id="PF00072">
    <property type="entry name" value="Response_reg"/>
    <property type="match status" value="1"/>
</dbReference>
<feature type="domain" description="HD-GYP" evidence="2">
    <location>
        <begin position="153"/>
        <end position="362"/>
    </location>
</feature>
<reference evidence="3" key="1">
    <citation type="submission" date="2019-08" db="EMBL/GenBank/DDBJ databases">
        <authorList>
            <person name="Kucharzyk K."/>
            <person name="Murdoch R.W."/>
            <person name="Higgins S."/>
            <person name="Loffler F."/>
        </authorList>
    </citation>
    <scope>NUCLEOTIDE SEQUENCE</scope>
</reference>
<gene>
    <name evidence="3" type="ORF">SDC9_13375</name>
</gene>
<dbReference type="CDD" id="cd00077">
    <property type="entry name" value="HDc"/>
    <property type="match status" value="1"/>
</dbReference>
<evidence type="ECO:0000313" key="3">
    <source>
        <dbReference type="EMBL" id="MPL67677.1"/>
    </source>
</evidence>
<dbReference type="Gene3D" id="1.10.3210.10">
    <property type="entry name" value="Hypothetical protein af1432"/>
    <property type="match status" value="1"/>
</dbReference>
<dbReference type="PANTHER" id="PTHR45228">
    <property type="entry name" value="CYCLIC DI-GMP PHOSPHODIESTERASE TM_0186-RELATED"/>
    <property type="match status" value="1"/>
</dbReference>
<protein>
    <submittedName>
        <fullName evidence="3">Putative cyclic di-GMP phosphodiesterase</fullName>
        <ecNumber evidence="3">3.1.4.-</ecNumber>
    </submittedName>
</protein>
<dbReference type="GO" id="GO:0000160">
    <property type="term" value="P:phosphorelay signal transduction system"/>
    <property type="evidence" value="ECO:0007669"/>
    <property type="project" value="InterPro"/>
</dbReference>
<dbReference type="PROSITE" id="PS51832">
    <property type="entry name" value="HD_GYP"/>
    <property type="match status" value="1"/>
</dbReference>
<sequence>MNDAGGRKATVMVVDDTQENLVLLATILQPAGYKVMTLPNGAMAIEAARARLPDLILMDIMMPGMDGYEACGILKADPLTAAIPIIFISALSEPLDKLKAFQTGAVDYITKPFSVMEVRARVAVHLDLKFLRNELEEYNTRLEEKVRRQAEELSQGHLALITTMTKLASVRDSETGDHIERTQRLCRLLAQLMSRDPRFSDKIDKVFIENIYNASPLHDIGKVAINDAILHKNDELSPEEYAQMKRHTLIGEEYLGQALAKSPNNSYLKMGMEIAGNHHERWDGHGYPAGLVGEGIPLSARIMSLVDVYDALRSERVYKDASPHARVVEMIRAERGLSFDPAIVDIFMLHHEEFEKCRDETF</sequence>
<dbReference type="PROSITE" id="PS50110">
    <property type="entry name" value="RESPONSE_REGULATORY"/>
    <property type="match status" value="1"/>
</dbReference>
<evidence type="ECO:0000259" key="1">
    <source>
        <dbReference type="PROSITE" id="PS50110"/>
    </source>
</evidence>
<dbReference type="InterPro" id="IPR001789">
    <property type="entry name" value="Sig_transdc_resp-reg_receiver"/>
</dbReference>
<dbReference type="SUPFAM" id="SSF52172">
    <property type="entry name" value="CheY-like"/>
    <property type="match status" value="1"/>
</dbReference>